<protein>
    <submittedName>
        <fullName evidence="1">Uncharacterized protein</fullName>
    </submittedName>
</protein>
<name>A0A0A3HXR7_9BACL</name>
<evidence type="ECO:0000313" key="1">
    <source>
        <dbReference type="EMBL" id="KGR75163.1"/>
    </source>
</evidence>
<proteinExistence type="predicted"/>
<organism evidence="1 2">
    <name type="scientific">Ureibacillus sinduriensis BLB-1 = JCM 15800</name>
    <dbReference type="NCBI Taxonomy" id="1384057"/>
    <lineage>
        <taxon>Bacteria</taxon>
        <taxon>Bacillati</taxon>
        <taxon>Bacillota</taxon>
        <taxon>Bacilli</taxon>
        <taxon>Bacillales</taxon>
        <taxon>Caryophanaceae</taxon>
        <taxon>Ureibacillus</taxon>
    </lineage>
</organism>
<gene>
    <name evidence="1" type="ORF">CD33_12890</name>
</gene>
<dbReference type="Proteomes" id="UP000030408">
    <property type="component" value="Unassembled WGS sequence"/>
</dbReference>
<comment type="caution">
    <text evidence="1">The sequence shown here is derived from an EMBL/GenBank/DDBJ whole genome shotgun (WGS) entry which is preliminary data.</text>
</comment>
<evidence type="ECO:0000313" key="2">
    <source>
        <dbReference type="Proteomes" id="UP000030408"/>
    </source>
</evidence>
<keyword evidence="2" id="KW-1185">Reference proteome</keyword>
<dbReference type="EMBL" id="JPVO01000052">
    <property type="protein sequence ID" value="KGR75163.1"/>
    <property type="molecule type" value="Genomic_DNA"/>
</dbReference>
<dbReference type="AlphaFoldDB" id="A0A0A3HXR7"/>
<reference evidence="1 2" key="1">
    <citation type="submission" date="2014-02" db="EMBL/GenBank/DDBJ databases">
        <title>Draft genome sequence of Lysinibacillus sinduriensis JCM 15800.</title>
        <authorList>
            <person name="Zhang F."/>
            <person name="Wang G."/>
            <person name="Zhang L."/>
        </authorList>
    </citation>
    <scope>NUCLEOTIDE SEQUENCE [LARGE SCALE GENOMIC DNA]</scope>
    <source>
        <strain evidence="1 2">JCM 15800</strain>
    </source>
</reference>
<accession>A0A0A3HXR7</accession>
<sequence length="75" mass="8534">MMIQIFRGHPVNGVPTFFCFPSGSPSSTRFVNTMNKTFKMFLKHNILQSLTTSFFYLNIDLWGNKKVSKIDVLGG</sequence>
<dbReference type="STRING" id="1384057.CD33_12890"/>